<dbReference type="EMBL" id="JBFXLS010000019">
    <property type="protein sequence ID" value="KAL2828642.1"/>
    <property type="molecule type" value="Genomic_DNA"/>
</dbReference>
<organism evidence="3 4">
    <name type="scientific">Aspergillus cavernicola</name>
    <dbReference type="NCBI Taxonomy" id="176166"/>
    <lineage>
        <taxon>Eukaryota</taxon>
        <taxon>Fungi</taxon>
        <taxon>Dikarya</taxon>
        <taxon>Ascomycota</taxon>
        <taxon>Pezizomycotina</taxon>
        <taxon>Eurotiomycetes</taxon>
        <taxon>Eurotiomycetidae</taxon>
        <taxon>Eurotiales</taxon>
        <taxon>Aspergillaceae</taxon>
        <taxon>Aspergillus</taxon>
        <taxon>Aspergillus subgen. Nidulantes</taxon>
    </lineage>
</organism>
<name>A0ABR4IP23_9EURO</name>
<feature type="transmembrane region" description="Helical" evidence="1">
    <location>
        <begin position="30"/>
        <end position="50"/>
    </location>
</feature>
<proteinExistence type="predicted"/>
<sequence length="80" mass="9243">MRICTREGVTPNSEVIMRLVEDDQFQISTVFVWLAVLGMYTMGIWSLGYLEAWRVIENLLDSGADSSIVFPFRFILNHRS</sequence>
<dbReference type="PROSITE" id="PS50175">
    <property type="entry name" value="ASP_PROT_RETROV"/>
    <property type="match status" value="1"/>
</dbReference>
<keyword evidence="4" id="KW-1185">Reference proteome</keyword>
<evidence type="ECO:0000313" key="4">
    <source>
        <dbReference type="Proteomes" id="UP001610335"/>
    </source>
</evidence>
<feature type="domain" description="Peptidase A2" evidence="2">
    <location>
        <begin position="56"/>
        <end position="69"/>
    </location>
</feature>
<reference evidence="3 4" key="1">
    <citation type="submission" date="2024-07" db="EMBL/GenBank/DDBJ databases">
        <title>Section-level genome sequencing and comparative genomics of Aspergillus sections Usti and Cavernicolus.</title>
        <authorList>
            <consortium name="Lawrence Berkeley National Laboratory"/>
            <person name="Nybo J.L."/>
            <person name="Vesth T.C."/>
            <person name="Theobald S."/>
            <person name="Frisvad J.C."/>
            <person name="Larsen T.O."/>
            <person name="Kjaerboelling I."/>
            <person name="Rothschild-Mancinelli K."/>
            <person name="Lyhne E.K."/>
            <person name="Kogle M.E."/>
            <person name="Barry K."/>
            <person name="Clum A."/>
            <person name="Na H."/>
            <person name="Ledsgaard L."/>
            <person name="Lin J."/>
            <person name="Lipzen A."/>
            <person name="Kuo A."/>
            <person name="Riley R."/>
            <person name="Mondo S."/>
            <person name="LaButti K."/>
            <person name="Haridas S."/>
            <person name="Pangalinan J."/>
            <person name="Salamov A.A."/>
            <person name="Simmons B.A."/>
            <person name="Magnuson J.K."/>
            <person name="Chen J."/>
            <person name="Drula E."/>
            <person name="Henrissat B."/>
            <person name="Wiebenga A."/>
            <person name="Lubbers R.J."/>
            <person name="Gomes A.C."/>
            <person name="Makela M.R."/>
            <person name="Stajich J."/>
            <person name="Grigoriev I.V."/>
            <person name="Mortensen U.H."/>
            <person name="De vries R.P."/>
            <person name="Baker S.E."/>
            <person name="Andersen M.R."/>
        </authorList>
    </citation>
    <scope>NUCLEOTIDE SEQUENCE [LARGE SCALE GENOMIC DNA]</scope>
    <source>
        <strain evidence="3 4">CBS 600.67</strain>
    </source>
</reference>
<comment type="caution">
    <text evidence="3">The sequence shown here is derived from an EMBL/GenBank/DDBJ whole genome shotgun (WGS) entry which is preliminary data.</text>
</comment>
<protein>
    <recommendedName>
        <fullName evidence="2">Peptidase A2 domain-containing protein</fullName>
    </recommendedName>
</protein>
<dbReference type="InterPro" id="IPR001995">
    <property type="entry name" value="Peptidase_A2_cat"/>
</dbReference>
<keyword evidence="1" id="KW-1133">Transmembrane helix</keyword>
<accession>A0ABR4IP23</accession>
<keyword evidence="1" id="KW-0472">Membrane</keyword>
<evidence type="ECO:0000256" key="1">
    <source>
        <dbReference type="SAM" id="Phobius"/>
    </source>
</evidence>
<gene>
    <name evidence="3" type="ORF">BDW59DRAFT_142791</name>
</gene>
<keyword evidence="1" id="KW-0812">Transmembrane</keyword>
<evidence type="ECO:0000259" key="2">
    <source>
        <dbReference type="PROSITE" id="PS50175"/>
    </source>
</evidence>
<dbReference type="Proteomes" id="UP001610335">
    <property type="component" value="Unassembled WGS sequence"/>
</dbReference>
<evidence type="ECO:0000313" key="3">
    <source>
        <dbReference type="EMBL" id="KAL2828642.1"/>
    </source>
</evidence>